<feature type="transmembrane region" description="Helical" evidence="8">
    <location>
        <begin position="192"/>
        <end position="210"/>
    </location>
</feature>
<evidence type="ECO:0000256" key="1">
    <source>
        <dbReference type="ARBA" id="ARBA00004651"/>
    </source>
</evidence>
<evidence type="ECO:0000256" key="3">
    <source>
        <dbReference type="ARBA" id="ARBA00022448"/>
    </source>
</evidence>
<dbReference type="PANTHER" id="PTHR34979">
    <property type="entry name" value="INNER MEMBRANE PROTEIN YGAZ"/>
    <property type="match status" value="1"/>
</dbReference>
<comment type="similarity">
    <text evidence="2">Belongs to the AzlC family.</text>
</comment>
<dbReference type="PANTHER" id="PTHR34979:SF1">
    <property type="entry name" value="INNER MEMBRANE PROTEIN YGAZ"/>
    <property type="match status" value="1"/>
</dbReference>
<evidence type="ECO:0000256" key="6">
    <source>
        <dbReference type="ARBA" id="ARBA00022989"/>
    </source>
</evidence>
<dbReference type="Pfam" id="PF03591">
    <property type="entry name" value="AzlC"/>
    <property type="match status" value="1"/>
</dbReference>
<dbReference type="Proteomes" id="UP000182827">
    <property type="component" value="Unassembled WGS sequence"/>
</dbReference>
<feature type="transmembrane region" description="Helical" evidence="8">
    <location>
        <begin position="81"/>
        <end position="101"/>
    </location>
</feature>
<keyword evidence="10" id="KW-1185">Reference proteome</keyword>
<feature type="transmembrane region" description="Helical" evidence="8">
    <location>
        <begin position="167"/>
        <end position="185"/>
    </location>
</feature>
<sequence length="236" mass="25250">MLWMAQKKQLDNEGKSLSFNQGVIDMMPLSISVLPWGILAGSVAIQAGLSVSQAIAMSAIVFAGAAQLVSLGMVMSGASALTIFFTIFLITSQHFIYALTLRQNIAPLSLKDRLPLGFLLTDELFAVAISKLDRNKKYLLGAGLSFYIAWVLFSALGIYLASTVPNLSDFHLDFSIVAVFVAIIVPLIKNQAAFVGVVVTLLAALVFKYFHIDAAIVLSGVIGMLTSMCLEAKGGQ</sequence>
<comment type="subcellular location">
    <subcellularLocation>
        <location evidence="1">Cell membrane</location>
        <topology evidence="1">Multi-pass membrane protein</topology>
    </subcellularLocation>
</comment>
<organism evidence="9 10">
    <name type="scientific">Acinetobacter bohemicus</name>
    <dbReference type="NCBI Taxonomy" id="1435036"/>
    <lineage>
        <taxon>Bacteria</taxon>
        <taxon>Pseudomonadati</taxon>
        <taxon>Pseudomonadota</taxon>
        <taxon>Gammaproteobacteria</taxon>
        <taxon>Moraxellales</taxon>
        <taxon>Moraxellaceae</taxon>
        <taxon>Acinetobacter</taxon>
    </lineage>
</organism>
<feature type="transmembrane region" description="Helical" evidence="8">
    <location>
        <begin position="26"/>
        <end position="47"/>
    </location>
</feature>
<accession>A0A1I6NTV2</accession>
<evidence type="ECO:0000256" key="5">
    <source>
        <dbReference type="ARBA" id="ARBA00022692"/>
    </source>
</evidence>
<dbReference type="GO" id="GO:1903785">
    <property type="term" value="P:L-valine transmembrane transport"/>
    <property type="evidence" value="ECO:0007669"/>
    <property type="project" value="TreeGrafter"/>
</dbReference>
<dbReference type="EMBL" id="FOZU01000001">
    <property type="protein sequence ID" value="SFS31278.1"/>
    <property type="molecule type" value="Genomic_DNA"/>
</dbReference>
<evidence type="ECO:0000313" key="10">
    <source>
        <dbReference type="Proteomes" id="UP000182827"/>
    </source>
</evidence>
<dbReference type="GO" id="GO:0005886">
    <property type="term" value="C:plasma membrane"/>
    <property type="evidence" value="ECO:0007669"/>
    <property type="project" value="UniProtKB-SubCell"/>
</dbReference>
<name>A0A1I6NTV2_9GAMM</name>
<evidence type="ECO:0000313" key="9">
    <source>
        <dbReference type="EMBL" id="SFS31278.1"/>
    </source>
</evidence>
<evidence type="ECO:0000256" key="8">
    <source>
        <dbReference type="SAM" id="Phobius"/>
    </source>
</evidence>
<gene>
    <name evidence="9" type="ORF">SAMN05444586_1001138</name>
</gene>
<keyword evidence="7 8" id="KW-0472">Membrane</keyword>
<keyword evidence="3" id="KW-0813">Transport</keyword>
<evidence type="ECO:0000256" key="4">
    <source>
        <dbReference type="ARBA" id="ARBA00022475"/>
    </source>
</evidence>
<proteinExistence type="inferred from homology"/>
<dbReference type="InterPro" id="IPR011606">
    <property type="entry name" value="Brnchd-chn_aa_trnsp_permease"/>
</dbReference>
<reference evidence="10" key="1">
    <citation type="submission" date="2016-10" db="EMBL/GenBank/DDBJ databases">
        <authorList>
            <person name="Varghese N."/>
            <person name="Submissions S."/>
        </authorList>
    </citation>
    <scope>NUCLEOTIDE SEQUENCE [LARGE SCALE GENOMIC DNA]</scope>
    <source>
        <strain evidence="10">ANC 5076</strain>
    </source>
</reference>
<dbReference type="RefSeq" id="WP_081410406.1">
    <property type="nucleotide sequence ID" value="NZ_FOZU01000001.1"/>
</dbReference>
<keyword evidence="5 8" id="KW-0812">Transmembrane</keyword>
<keyword evidence="6 8" id="KW-1133">Transmembrane helix</keyword>
<feature type="transmembrane region" description="Helical" evidence="8">
    <location>
        <begin position="138"/>
        <end position="161"/>
    </location>
</feature>
<keyword evidence="4" id="KW-1003">Cell membrane</keyword>
<dbReference type="AlphaFoldDB" id="A0A1I6NTV2"/>
<evidence type="ECO:0000256" key="2">
    <source>
        <dbReference type="ARBA" id="ARBA00010735"/>
    </source>
</evidence>
<evidence type="ECO:0000256" key="7">
    <source>
        <dbReference type="ARBA" id="ARBA00023136"/>
    </source>
</evidence>
<protein>
    <submittedName>
        <fullName evidence="9">Predicted branched-chain amino acid permease (Azaleucine resistance)</fullName>
    </submittedName>
</protein>